<dbReference type="RefSeq" id="WP_169587521.1">
    <property type="nucleotide sequence ID" value="NZ_VCQU01000004.1"/>
</dbReference>
<reference evidence="1 2" key="2">
    <citation type="submission" date="2020-06" db="EMBL/GenBank/DDBJ databases">
        <title>Antribacter stalactiti gen. nov., sp. nov., a new member of the family Nacardiaceae isolated from a cave.</title>
        <authorList>
            <person name="Kim I.S."/>
        </authorList>
    </citation>
    <scope>NUCLEOTIDE SEQUENCE [LARGE SCALE GENOMIC DNA]</scope>
    <source>
        <strain evidence="1 2">YC2-7</strain>
    </source>
</reference>
<keyword evidence="2" id="KW-1185">Reference proteome</keyword>
<name>A0A848KAZ0_9NOCA</name>
<sequence>MTDKPNRIAEVRALVRSASIPPFGRGTVPLTWVTARIGNFHIEADADYPPIMCAHLIRIAAEIAKNFHEFLR</sequence>
<dbReference type="Proteomes" id="UP000535543">
    <property type="component" value="Unassembled WGS sequence"/>
</dbReference>
<dbReference type="AlphaFoldDB" id="A0A848KAZ0"/>
<evidence type="ECO:0000313" key="2">
    <source>
        <dbReference type="Proteomes" id="UP000535543"/>
    </source>
</evidence>
<dbReference type="EMBL" id="VCQU01000004">
    <property type="protein sequence ID" value="NMN96023.1"/>
    <property type="molecule type" value="Genomic_DNA"/>
</dbReference>
<evidence type="ECO:0000313" key="1">
    <source>
        <dbReference type="EMBL" id="NMN96023.1"/>
    </source>
</evidence>
<reference evidence="1 2" key="1">
    <citation type="submission" date="2019-05" db="EMBL/GenBank/DDBJ databases">
        <authorList>
            <person name="Lee S.D."/>
        </authorList>
    </citation>
    <scope>NUCLEOTIDE SEQUENCE [LARGE SCALE GENOMIC DNA]</scope>
    <source>
        <strain evidence="1 2">YC2-7</strain>
    </source>
</reference>
<comment type="caution">
    <text evidence="1">The sequence shown here is derived from an EMBL/GenBank/DDBJ whole genome shotgun (WGS) entry which is preliminary data.</text>
</comment>
<accession>A0A848KAZ0</accession>
<proteinExistence type="predicted"/>
<organism evidence="1 2">
    <name type="scientific">Antrihabitans stalactiti</name>
    <dbReference type="NCBI Taxonomy" id="2584121"/>
    <lineage>
        <taxon>Bacteria</taxon>
        <taxon>Bacillati</taxon>
        <taxon>Actinomycetota</taxon>
        <taxon>Actinomycetes</taxon>
        <taxon>Mycobacteriales</taxon>
        <taxon>Nocardiaceae</taxon>
        <taxon>Antrihabitans</taxon>
    </lineage>
</organism>
<protein>
    <submittedName>
        <fullName evidence="1">Uncharacterized protein</fullName>
    </submittedName>
</protein>
<gene>
    <name evidence="1" type="ORF">FGL95_13370</name>
</gene>